<dbReference type="OrthoDB" id="193931at2759"/>
<feature type="domain" description="Protein kinase" evidence="6">
    <location>
        <begin position="1"/>
        <end position="215"/>
    </location>
</feature>
<keyword evidence="8" id="KW-1185">Reference proteome</keyword>
<dbReference type="GO" id="GO:0004674">
    <property type="term" value="F:protein serine/threonine kinase activity"/>
    <property type="evidence" value="ECO:0007669"/>
    <property type="project" value="TreeGrafter"/>
</dbReference>
<dbReference type="Pfam" id="PF00069">
    <property type="entry name" value="Pkinase"/>
    <property type="match status" value="1"/>
</dbReference>
<keyword evidence="3" id="KW-0547">Nucleotide-binding</keyword>
<keyword evidence="4" id="KW-0067">ATP-binding</keyword>
<dbReference type="Proteomes" id="UP000324897">
    <property type="component" value="Unassembled WGS sequence"/>
</dbReference>
<dbReference type="SUPFAM" id="SSF56112">
    <property type="entry name" value="Protein kinase-like (PK-like)"/>
    <property type="match status" value="1"/>
</dbReference>
<feature type="non-terminal residue" evidence="7">
    <location>
        <position position="1"/>
    </location>
</feature>
<evidence type="ECO:0000256" key="2">
    <source>
        <dbReference type="ARBA" id="ARBA00006234"/>
    </source>
</evidence>
<dbReference type="AlphaFoldDB" id="A0A5J9W367"/>
<protein>
    <recommendedName>
        <fullName evidence="6">Protein kinase domain-containing protein</fullName>
    </recommendedName>
</protein>
<gene>
    <name evidence="7" type="ORF">EJB05_08765</name>
</gene>
<dbReference type="InterPro" id="IPR011009">
    <property type="entry name" value="Kinase-like_dom_sf"/>
</dbReference>
<reference evidence="7 8" key="1">
    <citation type="journal article" date="2019" name="Sci. Rep.">
        <title>A high-quality genome of Eragrostis curvula grass provides insights into Poaceae evolution and supports new strategies to enhance forage quality.</title>
        <authorList>
            <person name="Carballo J."/>
            <person name="Santos B.A.C.M."/>
            <person name="Zappacosta D."/>
            <person name="Garbus I."/>
            <person name="Selva J.P."/>
            <person name="Gallo C.A."/>
            <person name="Diaz A."/>
            <person name="Albertini E."/>
            <person name="Caccamo M."/>
            <person name="Echenique V."/>
        </authorList>
    </citation>
    <scope>NUCLEOTIDE SEQUENCE [LARGE SCALE GENOMIC DNA]</scope>
    <source>
        <strain evidence="8">cv. Victoria</strain>
        <tissue evidence="7">Leaf</tissue>
    </source>
</reference>
<evidence type="ECO:0000256" key="1">
    <source>
        <dbReference type="ARBA" id="ARBA00001936"/>
    </source>
</evidence>
<evidence type="ECO:0000259" key="6">
    <source>
        <dbReference type="PROSITE" id="PS50011"/>
    </source>
</evidence>
<comment type="caution">
    <text evidence="7">The sequence shown here is derived from an EMBL/GenBank/DDBJ whole genome shotgun (WGS) entry which is preliminary data.</text>
</comment>
<dbReference type="InterPro" id="IPR008266">
    <property type="entry name" value="Tyr_kinase_AS"/>
</dbReference>
<name>A0A5J9W367_9POAL</name>
<dbReference type="PROSITE" id="PS00109">
    <property type="entry name" value="PROTEIN_KINASE_TYR"/>
    <property type="match status" value="1"/>
</dbReference>
<evidence type="ECO:0000256" key="5">
    <source>
        <dbReference type="ARBA" id="ARBA00058225"/>
    </source>
</evidence>
<evidence type="ECO:0000256" key="4">
    <source>
        <dbReference type="ARBA" id="ARBA00022840"/>
    </source>
</evidence>
<dbReference type="EMBL" id="RWGY01000005">
    <property type="protein sequence ID" value="TVU42363.1"/>
    <property type="molecule type" value="Genomic_DNA"/>
</dbReference>
<dbReference type="Gene3D" id="1.10.510.10">
    <property type="entry name" value="Transferase(Phosphotransferase) domain 1"/>
    <property type="match status" value="1"/>
</dbReference>
<organism evidence="7 8">
    <name type="scientific">Eragrostis curvula</name>
    <name type="common">weeping love grass</name>
    <dbReference type="NCBI Taxonomy" id="38414"/>
    <lineage>
        <taxon>Eukaryota</taxon>
        <taxon>Viridiplantae</taxon>
        <taxon>Streptophyta</taxon>
        <taxon>Embryophyta</taxon>
        <taxon>Tracheophyta</taxon>
        <taxon>Spermatophyta</taxon>
        <taxon>Magnoliopsida</taxon>
        <taxon>Liliopsida</taxon>
        <taxon>Poales</taxon>
        <taxon>Poaceae</taxon>
        <taxon>PACMAD clade</taxon>
        <taxon>Chloridoideae</taxon>
        <taxon>Eragrostideae</taxon>
        <taxon>Eragrostidinae</taxon>
        <taxon>Eragrostis</taxon>
    </lineage>
</organism>
<evidence type="ECO:0000313" key="7">
    <source>
        <dbReference type="EMBL" id="TVU42363.1"/>
    </source>
</evidence>
<dbReference type="FunFam" id="1.10.510.10:FF:000571">
    <property type="entry name" value="Maternal embryonic leucine zipper kinase"/>
    <property type="match status" value="1"/>
</dbReference>
<dbReference type="InterPro" id="IPR000719">
    <property type="entry name" value="Prot_kinase_dom"/>
</dbReference>
<comment type="function">
    <text evidence="5">CIPK serine-threonine protein kinases interact with CBL proteins. Binding of a CBL protein to the regulatory NAF domain of CIPK protein lead to the activation of the kinase in a calcium-dependent manner.</text>
</comment>
<comment type="cofactor">
    <cofactor evidence="1">
        <name>Mn(2+)</name>
        <dbReference type="ChEBI" id="CHEBI:29035"/>
    </cofactor>
</comment>
<dbReference type="PROSITE" id="PS50011">
    <property type="entry name" value="PROTEIN_KINASE_DOM"/>
    <property type="match status" value="1"/>
</dbReference>
<dbReference type="Gramene" id="TVU42363">
    <property type="protein sequence ID" value="TVU42363"/>
    <property type="gene ID" value="EJB05_08765"/>
</dbReference>
<sequence>MGMEVKVNKEIEMLRLLSNCSNVVKLHNVIETSETVYIVMEYCKNGELFDHLILKGRLSEDEARRIFRQIISGVEYCHRNMVVHCDLTVGNLLLDSDYNVKLANFEFSNIMQDGQFPNAYGGSTMYAAPEVISGAQYIGGEVDVWSCGVVLYALLCGTLPFDSENTTKLHQDIKDCAYTVPGHLTVLARDLIGRMLVVNPKRRITISEVGRHAWLQDAKEWKRYPV</sequence>
<dbReference type="PANTHER" id="PTHR24346">
    <property type="entry name" value="MAP/MICROTUBULE AFFINITY-REGULATING KINASE"/>
    <property type="match status" value="1"/>
</dbReference>
<dbReference type="GO" id="GO:0035556">
    <property type="term" value="P:intracellular signal transduction"/>
    <property type="evidence" value="ECO:0007669"/>
    <property type="project" value="TreeGrafter"/>
</dbReference>
<comment type="similarity">
    <text evidence="2">Belongs to the protein kinase superfamily. CAMK Ser/Thr protein kinase family. SNF1 subfamily.</text>
</comment>
<accession>A0A5J9W367</accession>
<evidence type="ECO:0000256" key="3">
    <source>
        <dbReference type="ARBA" id="ARBA00022741"/>
    </source>
</evidence>
<dbReference type="GO" id="GO:0005524">
    <property type="term" value="F:ATP binding"/>
    <property type="evidence" value="ECO:0007669"/>
    <property type="project" value="UniProtKB-KW"/>
</dbReference>
<evidence type="ECO:0000313" key="8">
    <source>
        <dbReference type="Proteomes" id="UP000324897"/>
    </source>
</evidence>
<dbReference type="PANTHER" id="PTHR24346:SF97">
    <property type="entry name" value="NON-SPECIFIC SERINE_THREONINE PROTEIN KINASE"/>
    <property type="match status" value="1"/>
</dbReference>
<dbReference type="GO" id="GO:0005737">
    <property type="term" value="C:cytoplasm"/>
    <property type="evidence" value="ECO:0007669"/>
    <property type="project" value="TreeGrafter"/>
</dbReference>
<proteinExistence type="inferred from homology"/>